<dbReference type="AlphaFoldDB" id="A0A109J8U4"/>
<feature type="compositionally biased region" description="Polar residues" evidence="1">
    <location>
        <begin position="123"/>
        <end position="138"/>
    </location>
</feature>
<dbReference type="Proteomes" id="UP000068164">
    <property type="component" value="Unassembled WGS sequence"/>
</dbReference>
<feature type="region of interest" description="Disordered" evidence="1">
    <location>
        <begin position="1"/>
        <end position="46"/>
    </location>
</feature>
<accession>A0A109J8U4</accession>
<sequence>MVSRGNSEGRGELEDKTSKIPHPGAEDVEAVTLPETEESELQDSPQRIEEAFIEPSAAPFDGRAQRPEPQERIVAPSRLALANDAEPVLATTIRLVTKDRLSLRAELSHSTAVPNAPEENARNAISANTNGSGKSTEPATLLTSDASATTTPIAISQTAGAGRIRKVRSAQSASGVERPKVKRRSLPIAEIETVQASPEAAFVSESVVLNSEINQLRQELAQKLRLQNDQLRRMLSRYDAG</sequence>
<name>A0A109J8U4_9HYPH</name>
<organism evidence="2 3">
    <name type="scientific">Rhizobium altiplani</name>
    <dbReference type="NCBI Taxonomy" id="1864509"/>
    <lineage>
        <taxon>Bacteria</taxon>
        <taxon>Pseudomonadati</taxon>
        <taxon>Pseudomonadota</taxon>
        <taxon>Alphaproteobacteria</taxon>
        <taxon>Hyphomicrobiales</taxon>
        <taxon>Rhizobiaceae</taxon>
        <taxon>Rhizobium/Agrobacterium group</taxon>
        <taxon>Rhizobium</taxon>
    </lineage>
</organism>
<evidence type="ECO:0000313" key="2">
    <source>
        <dbReference type="EMBL" id="KWV44469.1"/>
    </source>
</evidence>
<feature type="compositionally biased region" description="Basic and acidic residues" evidence="1">
    <location>
        <begin position="7"/>
        <end position="18"/>
    </location>
</feature>
<gene>
    <name evidence="2" type="ORF">AS026_16380</name>
</gene>
<reference evidence="2 3" key="1">
    <citation type="submission" date="2015-11" db="EMBL/GenBank/DDBJ databases">
        <title>Draft Genome Sequence of the Strain BR 10423 (Rhizobium sp.) isolated from nodules of Mimosa pudica.</title>
        <authorList>
            <person name="Barauna A.C."/>
            <person name="Zilli J.E."/>
            <person name="Simoes-Araujo J.L."/>
            <person name="Reis V.M."/>
            <person name="James E.K."/>
            <person name="Reis F.B.Jr."/>
            <person name="Rouws L.F."/>
            <person name="Passos S.R."/>
            <person name="Gois S.R."/>
        </authorList>
    </citation>
    <scope>NUCLEOTIDE SEQUENCE [LARGE SCALE GENOMIC DNA]</scope>
    <source>
        <strain evidence="2 3">BR10423</strain>
    </source>
</reference>
<evidence type="ECO:0000256" key="1">
    <source>
        <dbReference type="SAM" id="MobiDB-lite"/>
    </source>
</evidence>
<proteinExistence type="predicted"/>
<protein>
    <submittedName>
        <fullName evidence="2">Uncharacterized protein</fullName>
    </submittedName>
</protein>
<keyword evidence="3" id="KW-1185">Reference proteome</keyword>
<evidence type="ECO:0000313" key="3">
    <source>
        <dbReference type="Proteomes" id="UP000068164"/>
    </source>
</evidence>
<dbReference type="EMBL" id="LNCD01000122">
    <property type="protein sequence ID" value="KWV44469.1"/>
    <property type="molecule type" value="Genomic_DNA"/>
</dbReference>
<comment type="caution">
    <text evidence="2">The sequence shown here is derived from an EMBL/GenBank/DDBJ whole genome shotgun (WGS) entry which is preliminary data.</text>
</comment>
<feature type="region of interest" description="Disordered" evidence="1">
    <location>
        <begin position="109"/>
        <end position="139"/>
    </location>
</feature>